<keyword evidence="3" id="KW-1185">Reference proteome</keyword>
<reference evidence="2 3" key="1">
    <citation type="submission" date="2018-01" db="EMBL/GenBank/DDBJ databases">
        <title>Complete genome sequence of Salinigranum rubrum GX10T, an extremely halophilic archaeon isolated from a marine solar saltern.</title>
        <authorList>
            <person name="Han S."/>
        </authorList>
    </citation>
    <scope>NUCLEOTIDE SEQUENCE [LARGE SCALE GENOMIC DNA]</scope>
    <source>
        <strain evidence="2 3">GX10</strain>
    </source>
</reference>
<feature type="transmembrane region" description="Helical" evidence="1">
    <location>
        <begin position="96"/>
        <end position="114"/>
    </location>
</feature>
<dbReference type="KEGG" id="srub:C2R22_13910"/>
<dbReference type="RefSeq" id="WP_103426290.1">
    <property type="nucleotide sequence ID" value="NZ_CP026309.1"/>
</dbReference>
<feature type="transmembrane region" description="Helical" evidence="1">
    <location>
        <begin position="70"/>
        <end position="90"/>
    </location>
</feature>
<proteinExistence type="predicted"/>
<organism evidence="2 3">
    <name type="scientific">Salinigranum rubrum</name>
    <dbReference type="NCBI Taxonomy" id="755307"/>
    <lineage>
        <taxon>Archaea</taxon>
        <taxon>Methanobacteriati</taxon>
        <taxon>Methanobacteriota</taxon>
        <taxon>Stenosarchaea group</taxon>
        <taxon>Halobacteria</taxon>
        <taxon>Halobacteriales</taxon>
        <taxon>Haloferacaceae</taxon>
        <taxon>Salinigranum</taxon>
    </lineage>
</organism>
<evidence type="ECO:0000256" key="1">
    <source>
        <dbReference type="SAM" id="Phobius"/>
    </source>
</evidence>
<evidence type="ECO:0000313" key="2">
    <source>
        <dbReference type="EMBL" id="AUV82601.1"/>
    </source>
</evidence>
<dbReference type="OrthoDB" id="237187at2157"/>
<feature type="transmembrane region" description="Helical" evidence="1">
    <location>
        <begin position="36"/>
        <end position="58"/>
    </location>
</feature>
<gene>
    <name evidence="2" type="ORF">C2R22_13910</name>
</gene>
<evidence type="ECO:0000313" key="3">
    <source>
        <dbReference type="Proteomes" id="UP000236584"/>
    </source>
</evidence>
<sequence>MLAPTVVLWHSTSEMVAQVVLIPMLADDSARLFERLVAGVVHFKWASPFVLLGVYGLWRGARDQLEREDWWLLVGAGWFGFVILFVDFDVGGYTDLIPGLAFVAIGVGLLSAKLTTERLRYALTAALVSVVVVNLVAFGSVGLVFPATDTPAPVPMDDLRTNERALELSAVSDDTHDVRYYYWNREVPETCHYRLSLMEVNWLQSVGGGDLSGCSDLQEVRAVQRDRGSGGLLHLL</sequence>
<dbReference type="EMBL" id="CP026309">
    <property type="protein sequence ID" value="AUV82601.1"/>
    <property type="molecule type" value="Genomic_DNA"/>
</dbReference>
<accession>A0A2I8VL11</accession>
<dbReference type="AlphaFoldDB" id="A0A2I8VL11"/>
<keyword evidence="1" id="KW-1133">Transmembrane helix</keyword>
<dbReference type="Proteomes" id="UP000236584">
    <property type="component" value="Chromosome"/>
</dbReference>
<dbReference type="GeneID" id="35593207"/>
<feature type="transmembrane region" description="Helical" evidence="1">
    <location>
        <begin position="121"/>
        <end position="145"/>
    </location>
</feature>
<keyword evidence="1" id="KW-0812">Transmembrane</keyword>
<name>A0A2I8VL11_9EURY</name>
<keyword evidence="1" id="KW-0472">Membrane</keyword>
<protein>
    <submittedName>
        <fullName evidence="2">Uncharacterized protein</fullName>
    </submittedName>
</protein>